<comment type="caution">
    <text evidence="9">The sequence shown here is derived from an EMBL/GenBank/DDBJ whole genome shotgun (WGS) entry which is preliminary data.</text>
</comment>
<keyword evidence="5" id="KW-0378">Hydrolase</keyword>
<evidence type="ECO:0000256" key="5">
    <source>
        <dbReference type="ARBA" id="ARBA00022801"/>
    </source>
</evidence>
<proteinExistence type="inferred from homology"/>
<dbReference type="PANTHER" id="PTHR33653:SF1">
    <property type="entry name" value="RIBONUCLEASE VAPC2"/>
    <property type="match status" value="1"/>
</dbReference>
<sequence length="126" mass="14142">MGKGNLIDTNTAIDYLAQLLPPSASQLIEAMEVNISIVTRIELLCWPNATDNDTDMLLGFISSCTVINLSEPVVEKTIEIRKKYRLKLGDAIVAATALLNRLDLYTRNVKDFDRVLELKIFNPYLV</sequence>
<reference evidence="9 10" key="1">
    <citation type="submission" date="2019-07" db="EMBL/GenBank/DDBJ databases">
        <title>Whole genome shotgun sequence of Segetibacter aerophilus NBRC 106135.</title>
        <authorList>
            <person name="Hosoyama A."/>
            <person name="Uohara A."/>
            <person name="Ohji S."/>
            <person name="Ichikawa N."/>
        </authorList>
    </citation>
    <scope>NUCLEOTIDE SEQUENCE [LARGE SCALE GENOMIC DNA]</scope>
    <source>
        <strain evidence="9 10">NBRC 106135</strain>
    </source>
</reference>
<evidence type="ECO:0000259" key="8">
    <source>
        <dbReference type="Pfam" id="PF01850"/>
    </source>
</evidence>
<keyword evidence="6" id="KW-0460">Magnesium</keyword>
<dbReference type="Proteomes" id="UP000321513">
    <property type="component" value="Unassembled WGS sequence"/>
</dbReference>
<evidence type="ECO:0000256" key="3">
    <source>
        <dbReference type="ARBA" id="ARBA00022722"/>
    </source>
</evidence>
<keyword evidence="2" id="KW-1277">Toxin-antitoxin system</keyword>
<dbReference type="PANTHER" id="PTHR33653">
    <property type="entry name" value="RIBONUCLEASE VAPC2"/>
    <property type="match status" value="1"/>
</dbReference>
<dbReference type="InterPro" id="IPR029060">
    <property type="entry name" value="PIN-like_dom_sf"/>
</dbReference>
<evidence type="ECO:0000256" key="2">
    <source>
        <dbReference type="ARBA" id="ARBA00022649"/>
    </source>
</evidence>
<comment type="cofactor">
    <cofactor evidence="1">
        <name>Mg(2+)</name>
        <dbReference type="ChEBI" id="CHEBI:18420"/>
    </cofactor>
</comment>
<dbReference type="EMBL" id="BJYT01000008">
    <property type="protein sequence ID" value="GEO09973.1"/>
    <property type="molecule type" value="Genomic_DNA"/>
</dbReference>
<evidence type="ECO:0000256" key="4">
    <source>
        <dbReference type="ARBA" id="ARBA00022723"/>
    </source>
</evidence>
<feature type="domain" description="PIN" evidence="8">
    <location>
        <begin position="6"/>
        <end position="115"/>
    </location>
</feature>
<dbReference type="CDD" id="cd18738">
    <property type="entry name" value="PIN_VapC4-5_FitB-like"/>
    <property type="match status" value="1"/>
</dbReference>
<dbReference type="InterPro" id="IPR050556">
    <property type="entry name" value="Type_II_TA_system_RNase"/>
</dbReference>
<dbReference type="InterPro" id="IPR002716">
    <property type="entry name" value="PIN_dom"/>
</dbReference>
<protein>
    <submittedName>
        <fullName evidence="9">Nucleotide-binding protein</fullName>
    </submittedName>
</protein>
<accession>A0A512BDD4</accession>
<evidence type="ECO:0000256" key="1">
    <source>
        <dbReference type="ARBA" id="ARBA00001946"/>
    </source>
</evidence>
<dbReference type="GO" id="GO:0046872">
    <property type="term" value="F:metal ion binding"/>
    <property type="evidence" value="ECO:0007669"/>
    <property type="project" value="UniProtKB-KW"/>
</dbReference>
<evidence type="ECO:0000256" key="6">
    <source>
        <dbReference type="ARBA" id="ARBA00022842"/>
    </source>
</evidence>
<dbReference type="OrthoDB" id="676982at2"/>
<evidence type="ECO:0000313" key="10">
    <source>
        <dbReference type="Proteomes" id="UP000321513"/>
    </source>
</evidence>
<dbReference type="GO" id="GO:0016787">
    <property type="term" value="F:hydrolase activity"/>
    <property type="evidence" value="ECO:0007669"/>
    <property type="project" value="UniProtKB-KW"/>
</dbReference>
<comment type="similarity">
    <text evidence="7">Belongs to the PINc/VapC protein family.</text>
</comment>
<dbReference type="Pfam" id="PF01850">
    <property type="entry name" value="PIN"/>
    <property type="match status" value="1"/>
</dbReference>
<keyword evidence="4" id="KW-0479">Metal-binding</keyword>
<evidence type="ECO:0000256" key="7">
    <source>
        <dbReference type="ARBA" id="ARBA00038093"/>
    </source>
</evidence>
<keyword evidence="10" id="KW-1185">Reference proteome</keyword>
<organism evidence="9 10">
    <name type="scientific">Segetibacter aerophilus</name>
    <dbReference type="NCBI Taxonomy" id="670293"/>
    <lineage>
        <taxon>Bacteria</taxon>
        <taxon>Pseudomonadati</taxon>
        <taxon>Bacteroidota</taxon>
        <taxon>Chitinophagia</taxon>
        <taxon>Chitinophagales</taxon>
        <taxon>Chitinophagaceae</taxon>
        <taxon>Segetibacter</taxon>
    </lineage>
</organism>
<dbReference type="SUPFAM" id="SSF88723">
    <property type="entry name" value="PIN domain-like"/>
    <property type="match status" value="1"/>
</dbReference>
<evidence type="ECO:0000313" key="9">
    <source>
        <dbReference type="EMBL" id="GEO09973.1"/>
    </source>
</evidence>
<gene>
    <name evidence="9" type="ORF">SAE01_24690</name>
</gene>
<dbReference type="GO" id="GO:0004518">
    <property type="term" value="F:nuclease activity"/>
    <property type="evidence" value="ECO:0007669"/>
    <property type="project" value="UniProtKB-KW"/>
</dbReference>
<dbReference type="Gene3D" id="3.40.50.1010">
    <property type="entry name" value="5'-nuclease"/>
    <property type="match status" value="1"/>
</dbReference>
<name>A0A512BDD4_9BACT</name>
<keyword evidence="3" id="KW-0540">Nuclease</keyword>
<dbReference type="RefSeq" id="WP_147204084.1">
    <property type="nucleotide sequence ID" value="NZ_BJYT01000008.1"/>
</dbReference>
<dbReference type="AlphaFoldDB" id="A0A512BDD4"/>